<name>A0AAU9MBB2_9ASTR</name>
<organism evidence="2 3">
    <name type="scientific">Lactuca virosa</name>
    <dbReference type="NCBI Taxonomy" id="75947"/>
    <lineage>
        <taxon>Eukaryota</taxon>
        <taxon>Viridiplantae</taxon>
        <taxon>Streptophyta</taxon>
        <taxon>Embryophyta</taxon>
        <taxon>Tracheophyta</taxon>
        <taxon>Spermatophyta</taxon>
        <taxon>Magnoliopsida</taxon>
        <taxon>eudicotyledons</taxon>
        <taxon>Gunneridae</taxon>
        <taxon>Pentapetalae</taxon>
        <taxon>asterids</taxon>
        <taxon>campanulids</taxon>
        <taxon>Asterales</taxon>
        <taxon>Asteraceae</taxon>
        <taxon>Cichorioideae</taxon>
        <taxon>Cichorieae</taxon>
        <taxon>Lactucinae</taxon>
        <taxon>Lactuca</taxon>
    </lineage>
</organism>
<protein>
    <recommendedName>
        <fullName evidence="1">Lon N-terminal domain-containing protein</fullName>
    </recommendedName>
</protein>
<sequence>MSCRTTLNAFTTNSTSTSIAAVSRSSVLLSNITLNSFPTVGTSRGGGAASITTSHLLYYYSLRRLDSKTQLLRRPNKKLRRNIVAYAAFLELPLLPFPSDQVLVPSEAKTLHLFEARYLKLLDECLFKKKKLFVHFVLDPIVVSSSSKEASFAARYGCLVSIEKVEQLDVGALVSIRGIGRVTLVKFAKDNVPESESEISSKVVELKEALHSLNSLEIKLKAAKDEPLQTQTANSLEWALKEPSIDCEEAFIPSFAERVSFAALQNVSGSTQSEMLKLQEEKLKAMDVKETLQRLENCTGFVKNRVSMTAAKLAIQSLNMQ</sequence>
<dbReference type="PROSITE" id="PS51787">
    <property type="entry name" value="LON_N"/>
    <property type="match status" value="1"/>
</dbReference>
<dbReference type="PANTHER" id="PTHR46732">
    <property type="entry name" value="ATP-DEPENDENT PROTEASE LA (LON) DOMAIN PROTEIN"/>
    <property type="match status" value="1"/>
</dbReference>
<dbReference type="InterPro" id="IPR015947">
    <property type="entry name" value="PUA-like_sf"/>
</dbReference>
<feature type="domain" description="Lon N-terminal" evidence="1">
    <location>
        <begin position="92"/>
        <end position="306"/>
    </location>
</feature>
<dbReference type="AlphaFoldDB" id="A0AAU9MBB2"/>
<dbReference type="Pfam" id="PF02190">
    <property type="entry name" value="LON_substr_bdg"/>
    <property type="match status" value="1"/>
</dbReference>
<reference evidence="2 3" key="1">
    <citation type="submission" date="2022-01" db="EMBL/GenBank/DDBJ databases">
        <authorList>
            <person name="Xiong W."/>
            <person name="Schranz E."/>
        </authorList>
    </citation>
    <scope>NUCLEOTIDE SEQUENCE [LARGE SCALE GENOMIC DNA]</scope>
</reference>
<proteinExistence type="predicted"/>
<dbReference type="InterPro" id="IPR046336">
    <property type="entry name" value="Lon_prtase_N_sf"/>
</dbReference>
<gene>
    <name evidence="2" type="ORF">LVIROSA_LOCUS6767</name>
</gene>
<evidence type="ECO:0000259" key="1">
    <source>
        <dbReference type="PROSITE" id="PS51787"/>
    </source>
</evidence>
<keyword evidence="3" id="KW-1185">Reference proteome</keyword>
<accession>A0AAU9MBB2</accession>
<comment type="caution">
    <text evidence="2">The sequence shown here is derived from an EMBL/GenBank/DDBJ whole genome shotgun (WGS) entry which is preliminary data.</text>
</comment>
<dbReference type="Proteomes" id="UP001157418">
    <property type="component" value="Unassembled WGS sequence"/>
</dbReference>
<evidence type="ECO:0000313" key="3">
    <source>
        <dbReference type="Proteomes" id="UP001157418"/>
    </source>
</evidence>
<dbReference type="PANTHER" id="PTHR46732:SF5">
    <property type="entry name" value="ATP-DEPENDENT PROTEASE LA (LON) DOMAIN PROTEIN"/>
    <property type="match status" value="1"/>
</dbReference>
<dbReference type="InterPro" id="IPR003111">
    <property type="entry name" value="Lon_prtase_N"/>
</dbReference>
<dbReference type="EMBL" id="CAKMRJ010000224">
    <property type="protein sequence ID" value="CAH1419220.1"/>
    <property type="molecule type" value="Genomic_DNA"/>
</dbReference>
<dbReference type="Gene3D" id="2.30.130.40">
    <property type="entry name" value="LON domain-like"/>
    <property type="match status" value="1"/>
</dbReference>
<dbReference type="SUPFAM" id="SSF88697">
    <property type="entry name" value="PUA domain-like"/>
    <property type="match status" value="1"/>
</dbReference>
<evidence type="ECO:0000313" key="2">
    <source>
        <dbReference type="EMBL" id="CAH1419220.1"/>
    </source>
</evidence>